<feature type="signal peptide" evidence="1">
    <location>
        <begin position="1"/>
        <end position="16"/>
    </location>
</feature>
<name>A0A914W912_9BILA</name>
<protein>
    <submittedName>
        <fullName evidence="3">Uncharacterized protein</fullName>
    </submittedName>
</protein>
<accession>A0A914W912</accession>
<evidence type="ECO:0000256" key="1">
    <source>
        <dbReference type="SAM" id="SignalP"/>
    </source>
</evidence>
<dbReference type="WBParaSite" id="PSAMB.scaffold3302size18858.g21007.t1">
    <property type="protein sequence ID" value="PSAMB.scaffold3302size18858.g21007.t1"/>
    <property type="gene ID" value="PSAMB.scaffold3302size18858.g21007"/>
</dbReference>
<evidence type="ECO:0000313" key="2">
    <source>
        <dbReference type="Proteomes" id="UP000887566"/>
    </source>
</evidence>
<feature type="chain" id="PRO_5037732821" evidence="1">
    <location>
        <begin position="17"/>
        <end position="96"/>
    </location>
</feature>
<reference evidence="3" key="1">
    <citation type="submission" date="2022-11" db="UniProtKB">
        <authorList>
            <consortium name="WormBaseParasite"/>
        </authorList>
    </citation>
    <scope>IDENTIFICATION</scope>
</reference>
<sequence>MRLFLLLLVVVTVAFAYPRPNPEDNENDSDEEYKMMKDEPVIDDREGPYVDFRDECTPRLDQGGCKCTIKDDYGGESLIEYDDNDDCREKASSDDQ</sequence>
<keyword evidence="1" id="KW-0732">Signal</keyword>
<proteinExistence type="predicted"/>
<dbReference type="AlphaFoldDB" id="A0A914W912"/>
<organism evidence="2 3">
    <name type="scientific">Plectus sambesii</name>
    <dbReference type="NCBI Taxonomy" id="2011161"/>
    <lineage>
        <taxon>Eukaryota</taxon>
        <taxon>Metazoa</taxon>
        <taxon>Ecdysozoa</taxon>
        <taxon>Nematoda</taxon>
        <taxon>Chromadorea</taxon>
        <taxon>Plectida</taxon>
        <taxon>Plectina</taxon>
        <taxon>Plectoidea</taxon>
        <taxon>Plectidae</taxon>
        <taxon>Plectus</taxon>
    </lineage>
</organism>
<dbReference type="Proteomes" id="UP000887566">
    <property type="component" value="Unplaced"/>
</dbReference>
<keyword evidence="2" id="KW-1185">Reference proteome</keyword>
<evidence type="ECO:0000313" key="3">
    <source>
        <dbReference type="WBParaSite" id="PSAMB.scaffold3302size18858.g21007.t1"/>
    </source>
</evidence>